<sequence length="1050" mass="116403">MATKVANMGALGGMHTAGIFSDMTVDGPETGTLVVVIDRAKNLPNRRKMGKQDPYCAARLGKEAKKTETDKRGGQTPKWDQEMRFTVHDSPDYHNLKVSVFNDDKKTELIGETWVNLDGVLVPGGGQSDTWHNLNCKGKYAGEIRIELTYYDTRPKVEKALAEKRRESARPSGADGQSPSVSGPRESTPVKRRPLPSNPTSASPSPAAAPEHRGISAPQSGHRSYHTPPRQQSTPNRPNEYTPTHQRRSHYHEQQSQSVERRRPVPEASPLNPKASSSTHNTPQHQTRARSNYYDAYSPANNYQSPNGDPERDENAQEEGPDPSMEYPAPKPYTVQPIELPSQNPREPSNRTSMFPQSDFQSNTDAPYVAQSRSSYMDLPHSQSAPIVPSYQTLVEPGVDGRNRYQNRSEDFNHGHAPQQLEDYRQTTEPYRDLSPAHHVEPLRAIQYYDQSHDSGHNQLPPQSNYYQEPNGYPEPHHPYDPYESHGRPTSAMQPTVEDEDDIPPPPPAHRSSAPTVAQYESQHPPPNYQQDIPAPLNLSRYREDPCRAMYESPSQSYKDVNDYNPPSLSTKCRNTHPLPSMSPIIPQPQSRPESRDAMIPSPLRHESYPMPTSLVAGYNSSNPDEHSRRLQQDNRISVRGDPRNSPSYQPAPSYETPPHQRHLSQSEYQTPPTYETPPRPRPLSHRESVQPADSPSHYPHSSPQEPQQMPYQDPAPIIKPRAVSPADVHNPIDNRMSRGPARSTPTRKSVSPRPPPSDTDSGERRLSGTPFSPDSFDALNPAVRNSNLSGNGSNYASSIHSMNSPHSTHGFEHSDERRSSNVELNEKGQVVTFNGRVIDASDHLPVDSWAPEPERKTPQKERPARERPELNGARDLEAAMKRERERKERDRIRNAVNGMGAGTAASPVPSTALTLRRHDVSPAAAAAMGTEHESPTAASRNRLQKRDRRPVAAAAVPLHSPGPSHIPSPNSNVLRERENLGKYGGSPGYGVPRTRMLTAPPPPVPAKIPVEAGDGLAAEDLTALSLELRSIDIGSGGGGRRAVGRRRGY</sequence>
<organism evidence="1 2">
    <name type="scientific">Cenococcum geophilum 1.58</name>
    <dbReference type="NCBI Taxonomy" id="794803"/>
    <lineage>
        <taxon>Eukaryota</taxon>
        <taxon>Fungi</taxon>
        <taxon>Dikarya</taxon>
        <taxon>Ascomycota</taxon>
        <taxon>Pezizomycotina</taxon>
        <taxon>Dothideomycetes</taxon>
        <taxon>Pleosporomycetidae</taxon>
        <taxon>Gloniales</taxon>
        <taxon>Gloniaceae</taxon>
        <taxon>Cenococcum</taxon>
    </lineage>
</organism>
<gene>
    <name evidence="1" type="ORF">K441DRAFT_670884</name>
</gene>
<evidence type="ECO:0000313" key="2">
    <source>
        <dbReference type="Proteomes" id="UP000250078"/>
    </source>
</evidence>
<evidence type="ECO:0000313" key="1">
    <source>
        <dbReference type="EMBL" id="OCK87447.1"/>
    </source>
</evidence>
<protein>
    <submittedName>
        <fullName evidence="1">Uncharacterized protein</fullName>
    </submittedName>
</protein>
<reference evidence="1 2" key="1">
    <citation type="journal article" date="2016" name="Nat. Commun.">
        <title>Ectomycorrhizal ecology is imprinted in the genome of the dominant symbiotic fungus Cenococcum geophilum.</title>
        <authorList>
            <consortium name="DOE Joint Genome Institute"/>
            <person name="Peter M."/>
            <person name="Kohler A."/>
            <person name="Ohm R.A."/>
            <person name="Kuo A."/>
            <person name="Krutzmann J."/>
            <person name="Morin E."/>
            <person name="Arend M."/>
            <person name="Barry K.W."/>
            <person name="Binder M."/>
            <person name="Choi C."/>
            <person name="Clum A."/>
            <person name="Copeland A."/>
            <person name="Grisel N."/>
            <person name="Haridas S."/>
            <person name="Kipfer T."/>
            <person name="LaButti K."/>
            <person name="Lindquist E."/>
            <person name="Lipzen A."/>
            <person name="Maire R."/>
            <person name="Meier B."/>
            <person name="Mihaltcheva S."/>
            <person name="Molinier V."/>
            <person name="Murat C."/>
            <person name="Poggeler S."/>
            <person name="Quandt C.A."/>
            <person name="Sperisen C."/>
            <person name="Tritt A."/>
            <person name="Tisserant E."/>
            <person name="Crous P.W."/>
            <person name="Henrissat B."/>
            <person name="Nehls U."/>
            <person name="Egli S."/>
            <person name="Spatafora J.W."/>
            <person name="Grigoriev I.V."/>
            <person name="Martin F.M."/>
        </authorList>
    </citation>
    <scope>NUCLEOTIDE SEQUENCE [LARGE SCALE GENOMIC DNA]</scope>
    <source>
        <strain evidence="1 2">1.58</strain>
    </source>
</reference>
<name>A0ACC8EMD0_9PEZI</name>
<dbReference type="Proteomes" id="UP000250078">
    <property type="component" value="Unassembled WGS sequence"/>
</dbReference>
<dbReference type="EMBL" id="KV748261">
    <property type="protein sequence ID" value="OCK87447.1"/>
    <property type="molecule type" value="Genomic_DNA"/>
</dbReference>
<keyword evidence="2" id="KW-1185">Reference proteome</keyword>
<accession>A0ACC8EMD0</accession>
<proteinExistence type="predicted"/>